<dbReference type="KEGG" id="nta:107817981"/>
<reference evidence="2" key="1">
    <citation type="submission" date="2025-08" db="UniProtKB">
        <authorList>
            <consortium name="RefSeq"/>
        </authorList>
    </citation>
    <scope>IDENTIFICATION</scope>
</reference>
<feature type="compositionally biased region" description="Basic and acidic residues" evidence="1">
    <location>
        <begin position="111"/>
        <end position="121"/>
    </location>
</feature>
<evidence type="ECO:0000313" key="2">
    <source>
        <dbReference type="RefSeq" id="XP_016499367.1"/>
    </source>
</evidence>
<dbReference type="PANTHER" id="PTHR37728:SF1">
    <property type="entry name" value="OS06G0132300 PROTEIN"/>
    <property type="match status" value="1"/>
</dbReference>
<protein>
    <submittedName>
        <fullName evidence="2">Uncharacterized protein</fullName>
    </submittedName>
</protein>
<dbReference type="RefSeq" id="XP_016499367.1">
    <property type="nucleotide sequence ID" value="XM_016643881.1"/>
</dbReference>
<accession>A0A1S4CDS2</accession>
<name>A0A1S4CDS2_TOBAC</name>
<sequence length="206" mass="23055">MWATPTLGPWTPCFTATNPAVMCRPISFPISFTTTNPAASRCVPNKLRLYSQLRNLDLDNSSTTDISNLGKAVAVAAVKSGSEAEQKQQNRKSSRAKYNRRGANDEEEIEGSSKEREKKLSGLDVLRALEKATAQKMKKKRKERDGSALSSRKVIGRGRGERREDNEELVDYDKESVRPLSIKVDWGTRLDELEKRLQQLLDTTAA</sequence>
<dbReference type="OrthoDB" id="1295485at2759"/>
<dbReference type="AlphaFoldDB" id="A0A1S4CDS2"/>
<dbReference type="PaxDb" id="4097-A0A1S4CDS2"/>
<proteinExistence type="predicted"/>
<evidence type="ECO:0000256" key="1">
    <source>
        <dbReference type="SAM" id="MobiDB-lite"/>
    </source>
</evidence>
<gene>
    <name evidence="2" type="primary">LOC107817981</name>
</gene>
<feature type="compositionally biased region" description="Basic residues" evidence="1">
    <location>
        <begin position="89"/>
        <end position="100"/>
    </location>
</feature>
<organism evidence="2">
    <name type="scientific">Nicotiana tabacum</name>
    <name type="common">Common tobacco</name>
    <dbReference type="NCBI Taxonomy" id="4097"/>
    <lineage>
        <taxon>Eukaryota</taxon>
        <taxon>Viridiplantae</taxon>
        <taxon>Streptophyta</taxon>
        <taxon>Embryophyta</taxon>
        <taxon>Tracheophyta</taxon>
        <taxon>Spermatophyta</taxon>
        <taxon>Magnoliopsida</taxon>
        <taxon>eudicotyledons</taxon>
        <taxon>Gunneridae</taxon>
        <taxon>Pentapetalae</taxon>
        <taxon>asterids</taxon>
        <taxon>lamiids</taxon>
        <taxon>Solanales</taxon>
        <taxon>Solanaceae</taxon>
        <taxon>Nicotianoideae</taxon>
        <taxon>Nicotianeae</taxon>
        <taxon>Nicotiana</taxon>
    </lineage>
</organism>
<dbReference type="OMA" id="WGTRLDE"/>
<feature type="region of interest" description="Disordered" evidence="1">
    <location>
        <begin position="79"/>
        <end position="170"/>
    </location>
</feature>
<dbReference type="PANTHER" id="PTHR37728">
    <property type="entry name" value="BNAA04G26730D PROTEIN"/>
    <property type="match status" value="1"/>
</dbReference>
<feature type="compositionally biased region" description="Basic and acidic residues" evidence="1">
    <location>
        <begin position="158"/>
        <end position="170"/>
    </location>
</feature>